<dbReference type="InterPro" id="IPR046521">
    <property type="entry name" value="DUF6698"/>
</dbReference>
<evidence type="ECO:0000313" key="2">
    <source>
        <dbReference type="EMBL" id="KIP10878.1"/>
    </source>
</evidence>
<dbReference type="Pfam" id="PF20414">
    <property type="entry name" value="DUF6698"/>
    <property type="match status" value="1"/>
</dbReference>
<keyword evidence="3" id="KW-1185">Reference proteome</keyword>
<organism evidence="2 3">
    <name type="scientific">Phlebiopsis gigantea (strain 11061_1 CR5-6)</name>
    <name type="common">White-rot fungus</name>
    <name type="synonym">Peniophora gigantea</name>
    <dbReference type="NCBI Taxonomy" id="745531"/>
    <lineage>
        <taxon>Eukaryota</taxon>
        <taxon>Fungi</taxon>
        <taxon>Dikarya</taxon>
        <taxon>Basidiomycota</taxon>
        <taxon>Agaricomycotina</taxon>
        <taxon>Agaricomycetes</taxon>
        <taxon>Polyporales</taxon>
        <taxon>Phanerochaetaceae</taxon>
        <taxon>Phlebiopsis</taxon>
    </lineage>
</organism>
<dbReference type="AlphaFoldDB" id="A0A0C3PTL0"/>
<dbReference type="OrthoDB" id="2803928at2759"/>
<dbReference type="EMBL" id="KN840450">
    <property type="protein sequence ID" value="KIP10878.1"/>
    <property type="molecule type" value="Genomic_DNA"/>
</dbReference>
<evidence type="ECO:0000313" key="3">
    <source>
        <dbReference type="Proteomes" id="UP000053257"/>
    </source>
</evidence>
<accession>A0A0C3PTL0</accession>
<reference evidence="2 3" key="1">
    <citation type="journal article" date="2014" name="PLoS Genet.">
        <title>Analysis of the Phlebiopsis gigantea genome, transcriptome and secretome provides insight into its pioneer colonization strategies of wood.</title>
        <authorList>
            <person name="Hori C."/>
            <person name="Ishida T."/>
            <person name="Igarashi K."/>
            <person name="Samejima M."/>
            <person name="Suzuki H."/>
            <person name="Master E."/>
            <person name="Ferreira P."/>
            <person name="Ruiz-Duenas F.J."/>
            <person name="Held B."/>
            <person name="Canessa P."/>
            <person name="Larrondo L.F."/>
            <person name="Schmoll M."/>
            <person name="Druzhinina I.S."/>
            <person name="Kubicek C.P."/>
            <person name="Gaskell J.A."/>
            <person name="Kersten P."/>
            <person name="St John F."/>
            <person name="Glasner J."/>
            <person name="Sabat G."/>
            <person name="Splinter BonDurant S."/>
            <person name="Syed K."/>
            <person name="Yadav J."/>
            <person name="Mgbeahuruike A.C."/>
            <person name="Kovalchuk A."/>
            <person name="Asiegbu F.O."/>
            <person name="Lackner G."/>
            <person name="Hoffmeister D."/>
            <person name="Rencoret J."/>
            <person name="Gutierrez A."/>
            <person name="Sun H."/>
            <person name="Lindquist E."/>
            <person name="Barry K."/>
            <person name="Riley R."/>
            <person name="Grigoriev I.V."/>
            <person name="Henrissat B."/>
            <person name="Kues U."/>
            <person name="Berka R.M."/>
            <person name="Martinez A.T."/>
            <person name="Covert S.F."/>
            <person name="Blanchette R.A."/>
            <person name="Cullen D."/>
        </authorList>
    </citation>
    <scope>NUCLEOTIDE SEQUENCE [LARGE SCALE GENOMIC DNA]</scope>
    <source>
        <strain evidence="2 3">11061_1 CR5-6</strain>
    </source>
</reference>
<proteinExistence type="predicted"/>
<sequence length="372" mass="41309">MSSSSNAAPPSDPAPENNPPEGSESEIEKRAREELIETLDNWRATKDRKITFADGDLHGSCRWAAQTLGIFIKMYDVVLYGSELLSCTEGQELSDEVAELSPTQRYAILAQFKNLLKIIPTLERNLKRLDGNHDALSTLISFLDASIGSARRDLTSGLRKPMINWVIRVVPSTPQFFPKPLDPAATTKTPRGFNHPATGRLLCPRDRLDEFDEDPNKFCTSVQAGTISVGAAHLPTFLWATGTYNPENMEEGLLKGEILVYSFRHLYTGPGSALKASPGPQGSSGRPSICVQKKYKKVTPPMIANAAVLARFSLCAQDVWQLDDGAFNLEEFFQVVVDLFDDPEDAWCKDTIDWWEMYVFLSVTISETDLIT</sequence>
<feature type="region of interest" description="Disordered" evidence="1">
    <location>
        <begin position="1"/>
        <end position="30"/>
    </location>
</feature>
<dbReference type="HOGENOM" id="CLU_035918_2_0_1"/>
<gene>
    <name evidence="2" type="ORF">PHLGIDRAFT_184530</name>
</gene>
<protein>
    <submittedName>
        <fullName evidence="2">Uncharacterized protein</fullName>
    </submittedName>
</protein>
<dbReference type="STRING" id="745531.A0A0C3PTL0"/>
<dbReference type="Proteomes" id="UP000053257">
    <property type="component" value="Unassembled WGS sequence"/>
</dbReference>
<name>A0A0C3PTL0_PHLG1</name>
<evidence type="ECO:0000256" key="1">
    <source>
        <dbReference type="SAM" id="MobiDB-lite"/>
    </source>
</evidence>